<gene>
    <name evidence="4" type="ORF">ADIMK_0006</name>
</gene>
<dbReference type="InterPro" id="IPR001638">
    <property type="entry name" value="Solute-binding_3/MltF_N"/>
</dbReference>
<evidence type="ECO:0000259" key="3">
    <source>
        <dbReference type="SMART" id="SM00062"/>
    </source>
</evidence>
<dbReference type="CDD" id="cd13530">
    <property type="entry name" value="PBP2_peptides_like"/>
    <property type="match status" value="1"/>
</dbReference>
<dbReference type="GO" id="GO:0004664">
    <property type="term" value="F:prephenate dehydratase activity"/>
    <property type="evidence" value="ECO:0007669"/>
    <property type="project" value="UniProtKB-EC"/>
</dbReference>
<accession>A0A081G4I9</accession>
<comment type="caution">
    <text evidence="4">The sequence shown here is derived from an EMBL/GenBank/DDBJ whole genome shotgun (WGS) entry which is preliminary data.</text>
</comment>
<dbReference type="STRING" id="1232683.ADIMK_0006"/>
<dbReference type="GO" id="GO:0047769">
    <property type="term" value="F:arogenate dehydratase activity"/>
    <property type="evidence" value="ECO:0007669"/>
    <property type="project" value="UniProtKB-EC"/>
</dbReference>
<evidence type="ECO:0000256" key="1">
    <source>
        <dbReference type="ARBA" id="ARBA00010333"/>
    </source>
</evidence>
<evidence type="ECO:0000313" key="4">
    <source>
        <dbReference type="EMBL" id="KEA65694.1"/>
    </source>
</evidence>
<dbReference type="AlphaFoldDB" id="A0A081G4I9"/>
<feature type="domain" description="Solute-binding protein family 3/N-terminal" evidence="3">
    <location>
        <begin position="42"/>
        <end position="265"/>
    </location>
</feature>
<dbReference type="SUPFAM" id="SSF53850">
    <property type="entry name" value="Periplasmic binding protein-like II"/>
    <property type="match status" value="1"/>
</dbReference>
<dbReference type="EC" id="4.2.1.51" evidence="4"/>
<dbReference type="PANTHER" id="PTHR35936">
    <property type="entry name" value="MEMBRANE-BOUND LYTIC MUREIN TRANSGLYCOSYLASE F"/>
    <property type="match status" value="1"/>
</dbReference>
<dbReference type="RefSeq" id="WP_081849602.1">
    <property type="nucleotide sequence ID" value="NZ_JMQN01000004.1"/>
</dbReference>
<name>A0A081G4I9_9GAMM</name>
<keyword evidence="5" id="KW-1185">Reference proteome</keyword>
<dbReference type="SMART" id="SM00062">
    <property type="entry name" value="PBPb"/>
    <property type="match status" value="1"/>
</dbReference>
<dbReference type="Proteomes" id="UP000028252">
    <property type="component" value="Unassembled WGS sequence"/>
</dbReference>
<protein>
    <submittedName>
        <fullName evidence="4">Cyclohexadienyl dehydratase</fullName>
        <ecNumber evidence="4">4.2.1.51</ecNumber>
        <ecNumber evidence="4">4.2.1.91</ecNumber>
    </submittedName>
</protein>
<proteinExistence type="inferred from homology"/>
<dbReference type="PANTHER" id="PTHR35936:SF17">
    <property type="entry name" value="ARGININE-BINDING EXTRACELLULAR PROTEIN ARTP"/>
    <property type="match status" value="1"/>
</dbReference>
<keyword evidence="4" id="KW-0456">Lyase</keyword>
<dbReference type="EMBL" id="JMQN01000004">
    <property type="protein sequence ID" value="KEA65694.1"/>
    <property type="molecule type" value="Genomic_DNA"/>
</dbReference>
<dbReference type="OrthoDB" id="8994218at2"/>
<organism evidence="4 5">
    <name type="scientific">Marinobacterium lacunae</name>
    <dbReference type="NCBI Taxonomy" id="1232683"/>
    <lineage>
        <taxon>Bacteria</taxon>
        <taxon>Pseudomonadati</taxon>
        <taxon>Pseudomonadota</taxon>
        <taxon>Gammaproteobacteria</taxon>
        <taxon>Oceanospirillales</taxon>
        <taxon>Oceanospirillaceae</taxon>
        <taxon>Marinobacterium</taxon>
    </lineage>
</organism>
<reference evidence="4 5" key="1">
    <citation type="submission" date="2014-04" db="EMBL/GenBank/DDBJ databases">
        <title>Marinobacterium kochiensis sp. nov., isolated from sediment sample collected from Kochi backwaters in Kerala, India.</title>
        <authorList>
            <person name="Singh A."/>
            <person name="Pinnaka A.K."/>
        </authorList>
    </citation>
    <scope>NUCLEOTIDE SEQUENCE [LARGE SCALE GENOMIC DNA]</scope>
    <source>
        <strain evidence="4 5">AK27</strain>
    </source>
</reference>
<evidence type="ECO:0000256" key="2">
    <source>
        <dbReference type="ARBA" id="ARBA00022729"/>
    </source>
</evidence>
<dbReference type="EC" id="4.2.1.91" evidence="4"/>
<dbReference type="Gene3D" id="3.40.190.10">
    <property type="entry name" value="Periplasmic binding protein-like II"/>
    <property type="match status" value="2"/>
</dbReference>
<keyword evidence="2" id="KW-0732">Signal</keyword>
<dbReference type="eggNOG" id="COG0834">
    <property type="taxonomic scope" value="Bacteria"/>
</dbReference>
<sequence>MSLRPIASGQTFLTLFLFLFAFALPTVSLADDRLQRIEADNNLRVCIWPEYFSISARHPKTGELEGIDIELASAFAQDLNVKLTFVETHFGRFMDDIEQDKCDIGMFSIAITPSRAQRIDYSKPYLASHMYGVTTKTHPSLRAWDDIDQPGGVVCVQEGTYMETYMRENLKQAKVLTVRDPREREESVLSGRADIFITDYPYSRKVLRFYDWAKLIEPADIASPRPFKYAYAVAKDQPDWLARVNQFVDQIKQDGRLKEAAGHFDLLPAVVGDQDI</sequence>
<dbReference type="Pfam" id="PF00497">
    <property type="entry name" value="SBP_bac_3"/>
    <property type="match status" value="1"/>
</dbReference>
<comment type="similarity">
    <text evidence="1">Belongs to the bacterial solute-binding protein 3 family.</text>
</comment>
<dbReference type="PATRIC" id="fig|1232683.4.peg.6"/>
<evidence type="ECO:0000313" key="5">
    <source>
        <dbReference type="Proteomes" id="UP000028252"/>
    </source>
</evidence>